<comment type="caution">
    <text evidence="1">The sequence shown here is derived from an EMBL/GenBank/DDBJ whole genome shotgun (WGS) entry which is preliminary data.</text>
</comment>
<organism evidence="1 2">
    <name type="scientific">Eiseniibacteriota bacterium</name>
    <dbReference type="NCBI Taxonomy" id="2212470"/>
    <lineage>
        <taxon>Bacteria</taxon>
        <taxon>Candidatus Eiseniibacteriota</taxon>
    </lineage>
</organism>
<protein>
    <submittedName>
        <fullName evidence="1">Uncharacterized protein</fullName>
    </submittedName>
</protein>
<gene>
    <name evidence="1" type="ORF">KJ970_03395</name>
</gene>
<reference evidence="1" key="1">
    <citation type="submission" date="2021-05" db="EMBL/GenBank/DDBJ databases">
        <title>Energy efficiency and biological interactions define the core microbiome of deep oligotrophic groundwater.</title>
        <authorList>
            <person name="Mehrshad M."/>
            <person name="Lopez-Fernandez M."/>
            <person name="Bell E."/>
            <person name="Bernier-Latmani R."/>
            <person name="Bertilsson S."/>
            <person name="Dopson M."/>
        </authorList>
    </citation>
    <scope>NUCLEOTIDE SEQUENCE</scope>
    <source>
        <strain evidence="1">Modern_marine.mb.64</strain>
    </source>
</reference>
<dbReference type="Proteomes" id="UP000777784">
    <property type="component" value="Unassembled WGS sequence"/>
</dbReference>
<proteinExistence type="predicted"/>
<sequence>MQAVADVPGQMSYQGFLRDGDGIPVTGLVNFQFNIFPDSTSGDACWGPEFHVGVPVVDGFFELQLGSVLPLPATCFDGTVEWLDIWVNGAPLSPRKPISSSAYAFATSASGLECAYCDGKTLTMIVDALGNGRALYIEKTPDAGPSNQALIFVNNRESSGNDGNCLHLTNTGQVISSSTRVLTSRAKFGEAGHFIKDDDDDEYAVNIRSACSTCEGLYVYGTIFSTSLTGSAVETGDGPPQAIFGVQAPEVEMYTSGSSRLIGDRVYVALDPLFTESVSGEVAVRVTLTPVGGWSAIYVESTSTEGFEVISEAGDPDVEFHWMACGRRRGYETRPAIALQSLREE</sequence>
<dbReference type="EMBL" id="JAHJDP010000020">
    <property type="protein sequence ID" value="MBU2689946.1"/>
    <property type="molecule type" value="Genomic_DNA"/>
</dbReference>
<name>A0A948RSU4_UNCEI</name>
<dbReference type="AlphaFoldDB" id="A0A948RSU4"/>
<evidence type="ECO:0000313" key="2">
    <source>
        <dbReference type="Proteomes" id="UP000777784"/>
    </source>
</evidence>
<accession>A0A948RSU4</accession>
<evidence type="ECO:0000313" key="1">
    <source>
        <dbReference type="EMBL" id="MBU2689946.1"/>
    </source>
</evidence>